<dbReference type="InterPro" id="IPR009061">
    <property type="entry name" value="DNA-bd_dom_put_sf"/>
</dbReference>
<dbReference type="SUPFAM" id="SSF46955">
    <property type="entry name" value="Putative DNA-binding domain"/>
    <property type="match status" value="1"/>
</dbReference>
<comment type="caution">
    <text evidence="4">The sequence shown here is derived from an EMBL/GenBank/DDBJ whole genome shotgun (WGS) entry which is preliminary data.</text>
</comment>
<dbReference type="PANTHER" id="PTHR30204">
    <property type="entry name" value="REDOX-CYCLING DRUG-SENSING TRANSCRIPTIONAL ACTIVATOR SOXR"/>
    <property type="match status" value="1"/>
</dbReference>
<evidence type="ECO:0000313" key="4">
    <source>
        <dbReference type="EMBL" id="MBB6628068.1"/>
    </source>
</evidence>
<dbReference type="EMBL" id="JACKXE010000001">
    <property type="protein sequence ID" value="MBB6628068.1"/>
    <property type="molecule type" value="Genomic_DNA"/>
</dbReference>
<reference evidence="4 5" key="1">
    <citation type="submission" date="2020-08" db="EMBL/GenBank/DDBJ databases">
        <authorList>
            <person name="Seo M.-J."/>
        </authorList>
    </citation>
    <scope>NUCLEOTIDE SEQUENCE [LARGE SCALE GENOMIC DNA]</scope>
    <source>
        <strain evidence="4 5">KIGAM211</strain>
    </source>
</reference>
<keyword evidence="1" id="KW-0238">DNA-binding</keyword>
<sequence>MDDESVDALRELLTLDELTNRVGMSVRNIRFYTTKGLVPPPIRRGRSGYYTPDHVARLELVQELQSHGFTLSAISTYVANIPRDATPEDIALQRAMLAPWQHEAPIEMSRADLDKRAGRPLTDEDLTTLAALGVVFPVRRGRFQVAVSQLSVGLGLLDLGFPTEAALAAADVYAAHGRAIAEELYEVFRTKAWPVYKESGTSPERVREVVERLKPLSIASLVQAYESAMDETKREGIAERTRRGVPAPTLAP</sequence>
<dbReference type="InterPro" id="IPR047057">
    <property type="entry name" value="MerR_fam"/>
</dbReference>
<evidence type="ECO:0000256" key="2">
    <source>
        <dbReference type="SAM" id="MobiDB-lite"/>
    </source>
</evidence>
<evidence type="ECO:0000259" key="3">
    <source>
        <dbReference type="PROSITE" id="PS50937"/>
    </source>
</evidence>
<dbReference type="SMART" id="SM00422">
    <property type="entry name" value="HTH_MERR"/>
    <property type="match status" value="1"/>
</dbReference>
<dbReference type="PANTHER" id="PTHR30204:SF93">
    <property type="entry name" value="HTH MERR-TYPE DOMAIN-CONTAINING PROTEIN"/>
    <property type="match status" value="1"/>
</dbReference>
<accession>A0A7X0RGT9</accession>
<dbReference type="AlphaFoldDB" id="A0A7X0RGT9"/>
<evidence type="ECO:0000256" key="1">
    <source>
        <dbReference type="ARBA" id="ARBA00023125"/>
    </source>
</evidence>
<dbReference type="RefSeq" id="WP_185253159.1">
    <property type="nucleotide sequence ID" value="NZ_JACKXE010000001.1"/>
</dbReference>
<dbReference type="GO" id="GO:0003700">
    <property type="term" value="F:DNA-binding transcription factor activity"/>
    <property type="evidence" value="ECO:0007669"/>
    <property type="project" value="InterPro"/>
</dbReference>
<dbReference type="Proteomes" id="UP000523955">
    <property type="component" value="Unassembled WGS sequence"/>
</dbReference>
<proteinExistence type="predicted"/>
<feature type="region of interest" description="Disordered" evidence="2">
    <location>
        <begin position="232"/>
        <end position="252"/>
    </location>
</feature>
<feature type="domain" description="HTH merR-type" evidence="3">
    <location>
        <begin position="12"/>
        <end position="80"/>
    </location>
</feature>
<keyword evidence="5" id="KW-1185">Reference proteome</keyword>
<protein>
    <submittedName>
        <fullName evidence="4">MerR family transcriptional regulator</fullName>
    </submittedName>
</protein>
<dbReference type="InterPro" id="IPR000551">
    <property type="entry name" value="MerR-type_HTH_dom"/>
</dbReference>
<evidence type="ECO:0000313" key="5">
    <source>
        <dbReference type="Proteomes" id="UP000523955"/>
    </source>
</evidence>
<gene>
    <name evidence="4" type="ORF">H5V45_12135</name>
</gene>
<dbReference type="GO" id="GO:0003677">
    <property type="term" value="F:DNA binding"/>
    <property type="evidence" value="ECO:0007669"/>
    <property type="project" value="UniProtKB-KW"/>
</dbReference>
<feature type="compositionally biased region" description="Basic and acidic residues" evidence="2">
    <location>
        <begin position="232"/>
        <end position="242"/>
    </location>
</feature>
<name>A0A7X0RGT9_9ACTN</name>
<dbReference type="Pfam" id="PF13411">
    <property type="entry name" value="MerR_1"/>
    <property type="match status" value="1"/>
</dbReference>
<dbReference type="Gene3D" id="1.10.1660.10">
    <property type="match status" value="1"/>
</dbReference>
<organism evidence="4 5">
    <name type="scientific">Nocardioides luti</name>
    <dbReference type="NCBI Taxonomy" id="2761101"/>
    <lineage>
        <taxon>Bacteria</taxon>
        <taxon>Bacillati</taxon>
        <taxon>Actinomycetota</taxon>
        <taxon>Actinomycetes</taxon>
        <taxon>Propionibacteriales</taxon>
        <taxon>Nocardioidaceae</taxon>
        <taxon>Nocardioides</taxon>
    </lineage>
</organism>
<dbReference type="PROSITE" id="PS50937">
    <property type="entry name" value="HTH_MERR_2"/>
    <property type="match status" value="1"/>
</dbReference>